<dbReference type="AlphaFoldDB" id="A0A7G9WFX5"/>
<sequence>MAKYRRKTNYRDKYPDVSKEIIEVLEKSDRLMEYQQYDIKVERCRIDYGSGTVTYIPSREDSYERLLEENRQFVTEIESVEDAAIKTVLIGKMLACLKHLAPEEQELITALFFMDKSERQLSRETGIAQRTIHDRKVKILAELKKLMGK</sequence>
<dbReference type="Proteomes" id="UP000516046">
    <property type="component" value="Chromosome"/>
</dbReference>
<evidence type="ECO:0000313" key="2">
    <source>
        <dbReference type="Proteomes" id="UP000516046"/>
    </source>
</evidence>
<gene>
    <name evidence="1" type="ORF">H6X83_11710</name>
</gene>
<dbReference type="Gene3D" id="1.10.10.10">
    <property type="entry name" value="Winged helix-like DNA-binding domain superfamily/Winged helix DNA-binding domain"/>
    <property type="match status" value="1"/>
</dbReference>
<accession>A0A7G9WFX5</accession>
<dbReference type="RefSeq" id="WP_128742609.1">
    <property type="nucleotide sequence ID" value="NZ_CP060696.1"/>
</dbReference>
<dbReference type="InterPro" id="IPR036388">
    <property type="entry name" value="WH-like_DNA-bd_sf"/>
</dbReference>
<dbReference type="KEGG" id="caml:H6X83_11710"/>
<dbReference type="EMBL" id="CP060696">
    <property type="protein sequence ID" value="QNO17587.1"/>
    <property type="molecule type" value="Genomic_DNA"/>
</dbReference>
<name>A0A7G9WFX5_9FIRM</name>
<reference evidence="1 2" key="1">
    <citation type="submission" date="2020-08" db="EMBL/GenBank/DDBJ databases">
        <authorList>
            <person name="Ren C."/>
            <person name="Gu Y."/>
            <person name="Xu Y."/>
        </authorList>
    </citation>
    <scope>NUCLEOTIDE SEQUENCE [LARGE SCALE GENOMIC DNA]</scope>
    <source>
        <strain evidence="1 2">LBM18003</strain>
    </source>
</reference>
<protein>
    <submittedName>
        <fullName evidence="1">Sigma-70 family RNA polymerase sigma factor</fullName>
    </submittedName>
</protein>
<evidence type="ECO:0000313" key="1">
    <source>
        <dbReference type="EMBL" id="QNO17587.1"/>
    </source>
</evidence>
<keyword evidence="2" id="KW-1185">Reference proteome</keyword>
<dbReference type="InterPro" id="IPR013324">
    <property type="entry name" value="RNA_pol_sigma_r3/r4-like"/>
</dbReference>
<organism evidence="1 2">
    <name type="scientific">Caproicibacterium amylolyticum</name>
    <dbReference type="NCBI Taxonomy" id="2766537"/>
    <lineage>
        <taxon>Bacteria</taxon>
        <taxon>Bacillati</taxon>
        <taxon>Bacillota</taxon>
        <taxon>Clostridia</taxon>
        <taxon>Eubacteriales</taxon>
        <taxon>Oscillospiraceae</taxon>
        <taxon>Caproicibacterium</taxon>
    </lineage>
</organism>
<dbReference type="SUPFAM" id="SSF88659">
    <property type="entry name" value="Sigma3 and sigma4 domains of RNA polymerase sigma factors"/>
    <property type="match status" value="1"/>
</dbReference>
<proteinExistence type="predicted"/>